<dbReference type="GO" id="GO:0016747">
    <property type="term" value="F:acyltransferase activity, transferring groups other than amino-acyl groups"/>
    <property type="evidence" value="ECO:0007669"/>
    <property type="project" value="InterPro"/>
</dbReference>
<feature type="transmembrane region" description="Helical" evidence="2">
    <location>
        <begin position="36"/>
        <end position="54"/>
    </location>
</feature>
<dbReference type="GO" id="GO:0016787">
    <property type="term" value="F:hydrolase activity"/>
    <property type="evidence" value="ECO:0007669"/>
    <property type="project" value="UniProtKB-KW"/>
</dbReference>
<evidence type="ECO:0000259" key="3">
    <source>
        <dbReference type="Pfam" id="PF01757"/>
    </source>
</evidence>
<keyword evidence="2" id="KW-0812">Transmembrane</keyword>
<feature type="transmembrane region" description="Helical" evidence="2">
    <location>
        <begin position="282"/>
        <end position="302"/>
    </location>
</feature>
<evidence type="ECO:0000313" key="6">
    <source>
        <dbReference type="Proteomes" id="UP000199236"/>
    </source>
</evidence>
<sequence>MSKMQYRPEIDGIRAIAVLSVVVFHSGLGFLKGGFLGVDLFFVISGFLITRILISDLESGNFSIITFYERRIRRILPALFVTLALSFMAAWYLMSPIHMEGFSRSLVAVATFCSNILFWQESGYFDTAAELRPLLHTWSLAVEEQFYIFFPLFLMIAWRFGKKATLLLLALAFVASLCIAHWGVINKPVAAFYLMPTRAWELLVGVFAAFMALHMEKRQITQPLLMRNLLSGIGLAAVVGSILFFDPQTAIPSFPALVPTVGTALLILFATRGTLVNRLLRIRILVGIGLISYSAYLFHQPLLAFARYRSLHELSSTVSVFLCVSTFIWAYLSWRYIEQPFRNRKVVVRRAVFPLGAATTAMLIVSGVWNIRNDGVNANNDTTIASASIYDACHFHHQATNLSMDYCRASLDFNKYYVLVGDSHAMAFFVELKKTLAQEGYGLIAFTKNTLYPIAGTYREGMPDSESRMAFLDSAYDFATHDPHVEGVYVAARWASHIEGGAFKRPDGLMDDHPFSHTRIAGASKTDLTSQPDLLTYSAKFLAKVANYRPVTLFGPVPEVGVDVPRALLLDRSVLNYPVSWYDDREKNALELLRMARKESPNISIVDVRNVFCRNDAGVCIQEQNGHSLYVDDDHVSLTGAKLVMSEISKQLNKEQTLSKAEPDQTITVGAKAQGS</sequence>
<keyword evidence="2" id="KW-1133">Transmembrane helix</keyword>
<keyword evidence="2" id="KW-0472">Membrane</keyword>
<organism evidence="5 6">
    <name type="scientific">Cohaesibacter marisflavi</name>
    <dbReference type="NCBI Taxonomy" id="655353"/>
    <lineage>
        <taxon>Bacteria</taxon>
        <taxon>Pseudomonadati</taxon>
        <taxon>Pseudomonadota</taxon>
        <taxon>Alphaproteobacteria</taxon>
        <taxon>Hyphomicrobiales</taxon>
        <taxon>Cohaesibacteraceae</taxon>
    </lineage>
</organism>
<proteinExistence type="predicted"/>
<feature type="domain" description="SGNH" evidence="4">
    <location>
        <begin position="393"/>
        <end position="648"/>
    </location>
</feature>
<name>A0A1I5CP85_9HYPH</name>
<dbReference type="EMBL" id="FOVR01000002">
    <property type="protein sequence ID" value="SFN88757.1"/>
    <property type="molecule type" value="Genomic_DNA"/>
</dbReference>
<feature type="region of interest" description="Disordered" evidence="1">
    <location>
        <begin position="656"/>
        <end position="676"/>
    </location>
</feature>
<feature type="transmembrane region" description="Helical" evidence="2">
    <location>
        <begin position="314"/>
        <end position="332"/>
    </location>
</feature>
<feature type="transmembrane region" description="Helical" evidence="2">
    <location>
        <begin position="75"/>
        <end position="94"/>
    </location>
</feature>
<evidence type="ECO:0000256" key="2">
    <source>
        <dbReference type="SAM" id="Phobius"/>
    </source>
</evidence>
<dbReference type="Pfam" id="PF01757">
    <property type="entry name" value="Acyl_transf_3"/>
    <property type="match status" value="1"/>
</dbReference>
<dbReference type="Proteomes" id="UP000199236">
    <property type="component" value="Unassembled WGS sequence"/>
</dbReference>
<dbReference type="RefSeq" id="WP_090069607.1">
    <property type="nucleotide sequence ID" value="NZ_FOVR01000002.1"/>
</dbReference>
<gene>
    <name evidence="5" type="ORF">SAMN04488056_102298</name>
</gene>
<dbReference type="InterPro" id="IPR043968">
    <property type="entry name" value="SGNH"/>
</dbReference>
<feature type="transmembrane region" description="Helical" evidence="2">
    <location>
        <begin position="191"/>
        <end position="213"/>
    </location>
</feature>
<dbReference type="InterPro" id="IPR050879">
    <property type="entry name" value="Acyltransferase_3"/>
</dbReference>
<feature type="transmembrane region" description="Helical" evidence="2">
    <location>
        <begin position="165"/>
        <end position="185"/>
    </location>
</feature>
<reference evidence="5 6" key="1">
    <citation type="submission" date="2016-10" db="EMBL/GenBank/DDBJ databases">
        <authorList>
            <person name="de Groot N.N."/>
        </authorList>
    </citation>
    <scope>NUCLEOTIDE SEQUENCE [LARGE SCALE GENOMIC DNA]</scope>
    <source>
        <strain evidence="5 6">CGMCC 1.9157</strain>
    </source>
</reference>
<accession>A0A1I5CP85</accession>
<evidence type="ECO:0000256" key="1">
    <source>
        <dbReference type="SAM" id="MobiDB-lite"/>
    </source>
</evidence>
<dbReference type="InterPro" id="IPR002656">
    <property type="entry name" value="Acyl_transf_3_dom"/>
</dbReference>
<keyword evidence="5" id="KW-0378">Hydrolase</keyword>
<dbReference type="AlphaFoldDB" id="A0A1I5CP85"/>
<feature type="transmembrane region" description="Helical" evidence="2">
    <location>
        <begin position="352"/>
        <end position="371"/>
    </location>
</feature>
<protein>
    <submittedName>
        <fullName evidence="5">Peptidoglycan/LPS O-acetylase OafA/YrhL, contains acyltransferase and SGNH-hydrolase domains</fullName>
    </submittedName>
</protein>
<dbReference type="GO" id="GO:0009103">
    <property type="term" value="P:lipopolysaccharide biosynthetic process"/>
    <property type="evidence" value="ECO:0007669"/>
    <property type="project" value="TreeGrafter"/>
</dbReference>
<evidence type="ECO:0000259" key="4">
    <source>
        <dbReference type="Pfam" id="PF19040"/>
    </source>
</evidence>
<keyword evidence="5" id="KW-0012">Acyltransferase</keyword>
<keyword evidence="5" id="KW-0808">Transferase</keyword>
<dbReference type="Pfam" id="PF19040">
    <property type="entry name" value="SGNH"/>
    <property type="match status" value="1"/>
</dbReference>
<keyword evidence="6" id="KW-1185">Reference proteome</keyword>
<dbReference type="PANTHER" id="PTHR23028">
    <property type="entry name" value="ACETYLTRANSFERASE"/>
    <property type="match status" value="1"/>
</dbReference>
<dbReference type="OrthoDB" id="9796461at2"/>
<feature type="transmembrane region" description="Helical" evidence="2">
    <location>
        <begin position="251"/>
        <end position="270"/>
    </location>
</feature>
<evidence type="ECO:0000313" key="5">
    <source>
        <dbReference type="EMBL" id="SFN88757.1"/>
    </source>
</evidence>
<feature type="transmembrane region" description="Helical" evidence="2">
    <location>
        <begin position="138"/>
        <end position="158"/>
    </location>
</feature>
<feature type="transmembrane region" description="Helical" evidence="2">
    <location>
        <begin position="12"/>
        <end position="30"/>
    </location>
</feature>
<dbReference type="STRING" id="655353.SAMN04488056_102298"/>
<feature type="domain" description="Acyltransferase 3" evidence="3">
    <location>
        <begin position="8"/>
        <end position="334"/>
    </location>
</feature>
<dbReference type="GO" id="GO:0016020">
    <property type="term" value="C:membrane"/>
    <property type="evidence" value="ECO:0007669"/>
    <property type="project" value="TreeGrafter"/>
</dbReference>
<feature type="transmembrane region" description="Helical" evidence="2">
    <location>
        <begin position="225"/>
        <end position="245"/>
    </location>
</feature>
<dbReference type="PANTHER" id="PTHR23028:SF53">
    <property type="entry name" value="ACYL_TRANSF_3 DOMAIN-CONTAINING PROTEIN"/>
    <property type="match status" value="1"/>
</dbReference>